<keyword evidence="2" id="KW-1185">Reference proteome</keyword>
<organism evidence="1 2">
    <name type="scientific">Candidatus Nephthysia bennettiae</name>
    <dbReference type="NCBI Taxonomy" id="3127016"/>
    <lineage>
        <taxon>Bacteria</taxon>
        <taxon>Bacillati</taxon>
        <taxon>Candidatus Dormiibacterota</taxon>
        <taxon>Candidatus Dormibacteria</taxon>
        <taxon>Candidatus Dormibacterales</taxon>
        <taxon>Candidatus Dormibacteraceae</taxon>
        <taxon>Candidatus Nephthysia</taxon>
    </lineage>
</organism>
<reference evidence="1" key="1">
    <citation type="submission" date="2020-10" db="EMBL/GenBank/DDBJ databases">
        <title>Ca. Dormibacterota MAGs.</title>
        <authorList>
            <person name="Montgomery K."/>
        </authorList>
    </citation>
    <scope>NUCLEOTIDE SEQUENCE [LARGE SCALE GENOMIC DNA]</scope>
    <source>
        <strain evidence="1">SC8812_S17_10</strain>
    </source>
</reference>
<evidence type="ECO:0000313" key="2">
    <source>
        <dbReference type="Proteomes" id="UP000612893"/>
    </source>
</evidence>
<sequence length="73" mass="8360">MEASEEVRLVDEAGVERRFRLHDAFDLEGGEYYLVESVDDPDMVLLLRERSGTLESVEGAEFDRVLQLLEEEG</sequence>
<proteinExistence type="predicted"/>
<gene>
    <name evidence="1" type="ORF">JF922_23780</name>
</gene>
<evidence type="ECO:0000313" key="1">
    <source>
        <dbReference type="EMBL" id="MBJ7601079.1"/>
    </source>
</evidence>
<dbReference type="RefSeq" id="WP_338205146.1">
    <property type="nucleotide sequence ID" value="NZ_JAEKNR010000234.1"/>
</dbReference>
<dbReference type="Proteomes" id="UP000612893">
    <property type="component" value="Unassembled WGS sequence"/>
</dbReference>
<dbReference type="EMBL" id="JAEKNR010000234">
    <property type="protein sequence ID" value="MBJ7601079.1"/>
    <property type="molecule type" value="Genomic_DNA"/>
</dbReference>
<comment type="caution">
    <text evidence="1">The sequence shown here is derived from an EMBL/GenBank/DDBJ whole genome shotgun (WGS) entry which is preliminary data.</text>
</comment>
<protein>
    <submittedName>
        <fullName evidence="1">DUF1292 domain-containing protein</fullName>
    </submittedName>
</protein>
<name>A0A934K908_9BACT</name>
<dbReference type="AlphaFoldDB" id="A0A934K908"/>
<accession>A0A934K908</accession>